<keyword evidence="2" id="KW-1133">Transmembrane helix</keyword>
<dbReference type="Proteomes" id="UP001373714">
    <property type="component" value="Unassembled WGS sequence"/>
</dbReference>
<dbReference type="AlphaFoldDB" id="A0AAV9VMU0"/>
<comment type="caution">
    <text evidence="3">The sequence shown here is derived from an EMBL/GenBank/DDBJ whole genome shotgun (WGS) entry which is preliminary data.</text>
</comment>
<evidence type="ECO:0000313" key="3">
    <source>
        <dbReference type="EMBL" id="KAK6362162.1"/>
    </source>
</evidence>
<gene>
    <name evidence="3" type="ORF">TWF730_005859</name>
</gene>
<dbReference type="EMBL" id="JAVHNS010000002">
    <property type="protein sequence ID" value="KAK6362162.1"/>
    <property type="molecule type" value="Genomic_DNA"/>
</dbReference>
<proteinExistence type="predicted"/>
<keyword evidence="4" id="KW-1185">Reference proteome</keyword>
<keyword evidence="2" id="KW-0472">Membrane</keyword>
<sequence length="109" mass="12263">MANNYNAFAKTIASKSGTPFSRKVWGAILILFVLLWVSLCVIGAIFDRFHRERKQTRGRPHPSMYTSRSYSQGFGSPEYTRSLSGSSDEGSFDTGFAKNKKGKKVRFDL</sequence>
<keyword evidence="2" id="KW-0812">Transmembrane</keyword>
<evidence type="ECO:0000313" key="4">
    <source>
        <dbReference type="Proteomes" id="UP001373714"/>
    </source>
</evidence>
<feature type="compositionally biased region" description="Polar residues" evidence="1">
    <location>
        <begin position="64"/>
        <end position="89"/>
    </location>
</feature>
<feature type="compositionally biased region" description="Basic residues" evidence="1">
    <location>
        <begin position="98"/>
        <end position="109"/>
    </location>
</feature>
<feature type="region of interest" description="Disordered" evidence="1">
    <location>
        <begin position="53"/>
        <end position="109"/>
    </location>
</feature>
<name>A0AAV9VMU0_9PEZI</name>
<evidence type="ECO:0000256" key="1">
    <source>
        <dbReference type="SAM" id="MobiDB-lite"/>
    </source>
</evidence>
<reference evidence="3 4" key="1">
    <citation type="submission" date="2019-10" db="EMBL/GenBank/DDBJ databases">
        <authorList>
            <person name="Palmer J.M."/>
        </authorList>
    </citation>
    <scope>NUCLEOTIDE SEQUENCE [LARGE SCALE GENOMIC DNA]</scope>
    <source>
        <strain evidence="3 4">TWF730</strain>
    </source>
</reference>
<organism evidence="3 4">
    <name type="scientific">Orbilia blumenaviensis</name>
    <dbReference type="NCBI Taxonomy" id="1796055"/>
    <lineage>
        <taxon>Eukaryota</taxon>
        <taxon>Fungi</taxon>
        <taxon>Dikarya</taxon>
        <taxon>Ascomycota</taxon>
        <taxon>Pezizomycotina</taxon>
        <taxon>Orbiliomycetes</taxon>
        <taxon>Orbiliales</taxon>
        <taxon>Orbiliaceae</taxon>
        <taxon>Orbilia</taxon>
    </lineage>
</organism>
<protein>
    <submittedName>
        <fullName evidence="3">Uncharacterized protein</fullName>
    </submittedName>
</protein>
<accession>A0AAV9VMU0</accession>
<feature type="transmembrane region" description="Helical" evidence="2">
    <location>
        <begin position="24"/>
        <end position="46"/>
    </location>
</feature>
<evidence type="ECO:0000256" key="2">
    <source>
        <dbReference type="SAM" id="Phobius"/>
    </source>
</evidence>